<keyword evidence="2" id="KW-1185">Reference proteome</keyword>
<dbReference type="EMBL" id="JAHRIQ010081918">
    <property type="protein sequence ID" value="MEQ2247608.1"/>
    <property type="molecule type" value="Genomic_DNA"/>
</dbReference>
<accession>A0ABV0UQW8</accession>
<sequence length="119" mass="13507">MLSCFYEIGSYTYLCEVEVEQAECEELQADGAAVEQPVGQRLQLVGLHHIFKVEREEGRPQRCPQQAQEQKHGLVAEALVAVMQDEPELQVDENKEERVEDCVDGGQTELQCWGDRISE</sequence>
<gene>
    <name evidence="1" type="ORF">ILYODFUR_011028</name>
</gene>
<dbReference type="Proteomes" id="UP001482620">
    <property type="component" value="Unassembled WGS sequence"/>
</dbReference>
<organism evidence="1 2">
    <name type="scientific">Ilyodon furcidens</name>
    <name type="common">goldbreast splitfin</name>
    <dbReference type="NCBI Taxonomy" id="33524"/>
    <lineage>
        <taxon>Eukaryota</taxon>
        <taxon>Metazoa</taxon>
        <taxon>Chordata</taxon>
        <taxon>Craniata</taxon>
        <taxon>Vertebrata</taxon>
        <taxon>Euteleostomi</taxon>
        <taxon>Actinopterygii</taxon>
        <taxon>Neopterygii</taxon>
        <taxon>Teleostei</taxon>
        <taxon>Neoteleostei</taxon>
        <taxon>Acanthomorphata</taxon>
        <taxon>Ovalentaria</taxon>
        <taxon>Atherinomorphae</taxon>
        <taxon>Cyprinodontiformes</taxon>
        <taxon>Goodeidae</taxon>
        <taxon>Ilyodon</taxon>
    </lineage>
</organism>
<evidence type="ECO:0000313" key="2">
    <source>
        <dbReference type="Proteomes" id="UP001482620"/>
    </source>
</evidence>
<name>A0ABV0UQW8_9TELE</name>
<comment type="caution">
    <text evidence="1">The sequence shown here is derived from an EMBL/GenBank/DDBJ whole genome shotgun (WGS) entry which is preliminary data.</text>
</comment>
<evidence type="ECO:0000313" key="1">
    <source>
        <dbReference type="EMBL" id="MEQ2247608.1"/>
    </source>
</evidence>
<proteinExistence type="predicted"/>
<protein>
    <submittedName>
        <fullName evidence="1">Uncharacterized protein</fullName>
    </submittedName>
</protein>
<reference evidence="1 2" key="1">
    <citation type="submission" date="2021-06" db="EMBL/GenBank/DDBJ databases">
        <authorList>
            <person name="Palmer J.M."/>
        </authorList>
    </citation>
    <scope>NUCLEOTIDE SEQUENCE [LARGE SCALE GENOMIC DNA]</scope>
    <source>
        <strain evidence="2">if_2019</strain>
        <tissue evidence="1">Muscle</tissue>
    </source>
</reference>